<proteinExistence type="predicted"/>
<gene>
    <name evidence="1" type="ORF">PQU92_17075</name>
</gene>
<dbReference type="RefSeq" id="WP_272749497.1">
    <property type="nucleotide sequence ID" value="NZ_JAQQKX010000018.1"/>
</dbReference>
<sequence>MTALVHRHDSEFLDLILVVCPACGGRAQMTKIEGVTARRLVCSACGHNRDVEPRDARVTTYPPTNNLCNGLSLWYDIESRHGRFYAYNDAHLDHIATYIASNLRQMAPSPTGVRNASITSRLPLWVKQAKNRTEVLKLIDKLRSK</sequence>
<evidence type="ECO:0000313" key="1">
    <source>
        <dbReference type="EMBL" id="MDC7685000.1"/>
    </source>
</evidence>
<protein>
    <recommendedName>
        <fullName evidence="3">TFIIB-type domain-containing protein</fullName>
    </recommendedName>
</protein>
<dbReference type="InterPro" id="IPR024064">
    <property type="entry name" value="FdhE-like_sf"/>
</dbReference>
<name>A0ABT5HY43_9CAUL</name>
<evidence type="ECO:0000313" key="2">
    <source>
        <dbReference type="Proteomes" id="UP001214854"/>
    </source>
</evidence>
<accession>A0ABT5HY43</accession>
<dbReference type="SUPFAM" id="SSF144020">
    <property type="entry name" value="FdhE-like"/>
    <property type="match status" value="1"/>
</dbReference>
<evidence type="ECO:0008006" key="3">
    <source>
        <dbReference type="Google" id="ProtNLM"/>
    </source>
</evidence>
<dbReference type="EMBL" id="JAQQKX010000018">
    <property type="protein sequence ID" value="MDC7685000.1"/>
    <property type="molecule type" value="Genomic_DNA"/>
</dbReference>
<organism evidence="1 2">
    <name type="scientific">Asticcacaulis aquaticus</name>
    <dbReference type="NCBI Taxonomy" id="2984212"/>
    <lineage>
        <taxon>Bacteria</taxon>
        <taxon>Pseudomonadati</taxon>
        <taxon>Pseudomonadota</taxon>
        <taxon>Alphaproteobacteria</taxon>
        <taxon>Caulobacterales</taxon>
        <taxon>Caulobacteraceae</taxon>
        <taxon>Asticcacaulis</taxon>
    </lineage>
</organism>
<keyword evidence="2" id="KW-1185">Reference proteome</keyword>
<dbReference type="Proteomes" id="UP001214854">
    <property type="component" value="Unassembled WGS sequence"/>
</dbReference>
<reference evidence="1 2" key="1">
    <citation type="submission" date="2023-01" db="EMBL/GenBank/DDBJ databases">
        <title>Novel species of the genus Asticcacaulis isolated from rivers.</title>
        <authorList>
            <person name="Lu H."/>
        </authorList>
    </citation>
    <scope>NUCLEOTIDE SEQUENCE [LARGE SCALE GENOMIC DNA]</scope>
    <source>
        <strain evidence="1 2">BYS171W</strain>
    </source>
</reference>
<comment type="caution">
    <text evidence="1">The sequence shown here is derived from an EMBL/GenBank/DDBJ whole genome shotgun (WGS) entry which is preliminary data.</text>
</comment>